<sequence length="486" mass="50500">MVNWPALFKTVSDAKSVVGMAGGLGKNVYAKDWEAVGVGSFSTAASLTRMGVKKWADQGIKNFKPDDFVWNSARDTLSQKERNAAGLKSIQDKYEKWTRGAEIIEWAIFIITLEEFTFGPGGSPVKGDKFGPTGAAYPLGQALDKVGSALPDGRWQGSAADAYAARNKTQQERIRKLMDDDVTTKKLIDDTAAKNKYYRQQIAITKDGLGGCIFVAVALYAWKPAASYIFQLSVSAAALAGVNYMVGDMATYSRDHTAAGAQAVIQRYKDMAAAILADLEALGAKVPDGLSLALQTAPPSGAPSFEDILKMGMASQTAAESSHQGPLAAVSSRSARGDGTARYGGDDLYDGPAEPTEQESPETAAPQAPAGPGWAMPTLSQVAAVSARGATMSGQMSQHMNLVNQTMGSVQQLATIGQQGAAAAPPAERAADAGPAETAPAEPVSADAADGAAPGAEPAERAPVDLDAATAGADQGTNPDPARRAL</sequence>
<dbReference type="RefSeq" id="WP_085270530.1">
    <property type="nucleotide sequence ID" value="NZ_AP022614.1"/>
</dbReference>
<evidence type="ECO:0000313" key="2">
    <source>
        <dbReference type="EMBL" id="BBZ46762.1"/>
    </source>
</evidence>
<gene>
    <name evidence="2" type="ORF">MPRM_40430</name>
</gene>
<dbReference type="Proteomes" id="UP000467105">
    <property type="component" value="Chromosome"/>
</dbReference>
<feature type="compositionally biased region" description="Low complexity" evidence="1">
    <location>
        <begin position="421"/>
        <end position="457"/>
    </location>
</feature>
<feature type="region of interest" description="Disordered" evidence="1">
    <location>
        <begin position="315"/>
        <end position="375"/>
    </location>
</feature>
<dbReference type="InterPro" id="IPR043796">
    <property type="entry name" value="ESX-1_EspA/EspE-like"/>
</dbReference>
<accession>A0A7I7YZH4</accession>
<evidence type="ECO:0000313" key="3">
    <source>
        <dbReference type="Proteomes" id="UP000467105"/>
    </source>
</evidence>
<reference evidence="2 3" key="1">
    <citation type="journal article" date="2019" name="Emerg. Microbes Infect.">
        <title>Comprehensive subspecies identification of 175 nontuberculous mycobacteria species based on 7547 genomic profiles.</title>
        <authorList>
            <person name="Matsumoto Y."/>
            <person name="Kinjo T."/>
            <person name="Motooka D."/>
            <person name="Nabeya D."/>
            <person name="Jung N."/>
            <person name="Uechi K."/>
            <person name="Horii T."/>
            <person name="Iida T."/>
            <person name="Fujita J."/>
            <person name="Nakamura S."/>
        </authorList>
    </citation>
    <scope>NUCLEOTIDE SEQUENCE [LARGE SCALE GENOMIC DNA]</scope>
    <source>
        <strain evidence="2 3">JCM 14742</strain>
    </source>
</reference>
<feature type="compositionally biased region" description="Low complexity" evidence="1">
    <location>
        <begin position="361"/>
        <end position="375"/>
    </location>
</feature>
<feature type="compositionally biased region" description="Polar residues" evidence="1">
    <location>
        <begin position="315"/>
        <end position="324"/>
    </location>
</feature>
<keyword evidence="3" id="KW-1185">Reference proteome</keyword>
<dbReference type="Pfam" id="PF18879">
    <property type="entry name" value="EspA_EspE"/>
    <property type="match status" value="1"/>
</dbReference>
<feature type="region of interest" description="Disordered" evidence="1">
    <location>
        <begin position="417"/>
        <end position="486"/>
    </location>
</feature>
<evidence type="ECO:0000256" key="1">
    <source>
        <dbReference type="SAM" id="MobiDB-lite"/>
    </source>
</evidence>
<name>A0A7I7YZH4_9MYCO</name>
<proteinExistence type="predicted"/>
<dbReference type="AlphaFoldDB" id="A0A7I7YZH4"/>
<organism evidence="2 3">
    <name type="scientific">Mycobacterium parmense</name>
    <dbReference type="NCBI Taxonomy" id="185642"/>
    <lineage>
        <taxon>Bacteria</taxon>
        <taxon>Bacillati</taxon>
        <taxon>Actinomycetota</taxon>
        <taxon>Actinomycetes</taxon>
        <taxon>Mycobacteriales</taxon>
        <taxon>Mycobacteriaceae</taxon>
        <taxon>Mycobacterium</taxon>
        <taxon>Mycobacterium simiae complex</taxon>
    </lineage>
</organism>
<dbReference type="OrthoDB" id="4699101at2"/>
<dbReference type="EMBL" id="AP022614">
    <property type="protein sequence ID" value="BBZ46762.1"/>
    <property type="molecule type" value="Genomic_DNA"/>
</dbReference>
<protein>
    <submittedName>
        <fullName evidence="2">Uncharacterized protein</fullName>
    </submittedName>
</protein>